<proteinExistence type="predicted"/>
<gene>
    <name evidence="1" type="ORF">FBEOM_4686</name>
</gene>
<keyword evidence="2" id="KW-1185">Reference proteome</keyword>
<dbReference type="AlphaFoldDB" id="A0A9P5AMC5"/>
<organism evidence="1 2">
    <name type="scientific">Fusarium beomiforme</name>
    <dbReference type="NCBI Taxonomy" id="44412"/>
    <lineage>
        <taxon>Eukaryota</taxon>
        <taxon>Fungi</taxon>
        <taxon>Dikarya</taxon>
        <taxon>Ascomycota</taxon>
        <taxon>Pezizomycotina</taxon>
        <taxon>Sordariomycetes</taxon>
        <taxon>Hypocreomycetidae</taxon>
        <taxon>Hypocreales</taxon>
        <taxon>Nectriaceae</taxon>
        <taxon>Fusarium</taxon>
        <taxon>Fusarium burgessii species complex</taxon>
    </lineage>
</organism>
<reference evidence="1" key="1">
    <citation type="journal article" date="2017" name="Mycologia">
        <title>Fusarium algeriense, sp. nov., a novel toxigenic crown rot pathogen of durum wheat from Algeria is nested in the Fusarium burgessii species complex.</title>
        <authorList>
            <person name="Laraba I."/>
            <person name="Keddad A."/>
            <person name="Boureghda H."/>
            <person name="Abdallah N."/>
            <person name="Vaughan M.M."/>
            <person name="Proctor R.H."/>
            <person name="Busman M."/>
            <person name="O'Donnell K."/>
        </authorList>
    </citation>
    <scope>NUCLEOTIDE SEQUENCE</scope>
    <source>
        <strain evidence="1">NRRL 25174</strain>
    </source>
</reference>
<name>A0A9P5AMC5_9HYPO</name>
<comment type="caution">
    <text evidence="1">The sequence shown here is derived from an EMBL/GenBank/DDBJ whole genome shotgun (WGS) entry which is preliminary data.</text>
</comment>
<reference evidence="1" key="2">
    <citation type="submission" date="2020-02" db="EMBL/GenBank/DDBJ databases">
        <title>Identification and distribution of gene clusters putatively required for synthesis of sphingolipid metabolism inhibitors in phylogenetically diverse species of the filamentous fungus Fusarium.</title>
        <authorList>
            <person name="Kim H.-S."/>
            <person name="Busman M."/>
            <person name="Brown D.W."/>
            <person name="Divon H."/>
            <person name="Uhlig S."/>
            <person name="Proctor R.H."/>
        </authorList>
    </citation>
    <scope>NUCLEOTIDE SEQUENCE</scope>
    <source>
        <strain evidence="1">NRRL 25174</strain>
    </source>
</reference>
<accession>A0A9P5AMC5</accession>
<evidence type="ECO:0000313" key="2">
    <source>
        <dbReference type="Proteomes" id="UP000730481"/>
    </source>
</evidence>
<evidence type="ECO:0000313" key="1">
    <source>
        <dbReference type="EMBL" id="KAF4341385.1"/>
    </source>
</evidence>
<protein>
    <submittedName>
        <fullName evidence="1">Uncharacterized protein</fullName>
    </submittedName>
</protein>
<dbReference type="OrthoDB" id="10285781at2759"/>
<sequence length="119" mass="13070">MSERISATGNGDSFCTEVSSAFIRHAGFDQERQRAQAFVDDLKYFNTGLQTLSHRFGRNAEIGRDILDLSLSMSHKATEMELVLSNLNSAHNLVQINLGYIEGCATPGVGYKLGFPPDT</sequence>
<dbReference type="EMBL" id="PVQB02000195">
    <property type="protein sequence ID" value="KAF4341385.1"/>
    <property type="molecule type" value="Genomic_DNA"/>
</dbReference>
<dbReference type="Proteomes" id="UP000730481">
    <property type="component" value="Unassembled WGS sequence"/>
</dbReference>